<evidence type="ECO:0000313" key="2">
    <source>
        <dbReference type="Proteomes" id="UP000027395"/>
    </source>
</evidence>
<dbReference type="EMBL" id="CM002803">
    <property type="protein sequence ID" value="KEI65505.1"/>
    <property type="molecule type" value="Genomic_DNA"/>
</dbReference>
<dbReference type="STRING" id="388467.A19Y_0271"/>
<evidence type="ECO:0000313" key="1">
    <source>
        <dbReference type="EMBL" id="KEI65505.1"/>
    </source>
</evidence>
<dbReference type="InterPro" id="IPR021373">
    <property type="entry name" value="DUF2993"/>
</dbReference>
<dbReference type="GeneID" id="77286562"/>
<sequence length="252" mass="28155">MVQALFGSTSFQNQSGDRLVSKVVGAAIAALFKRSEKIEANVRAEPVAKLLQGSVDGFDFIGNGMLMYNGLRIAVMELYVQAVSIDFSAIFTGQVKLRQPTQASLRVVLTEEDLTDSFNTPFVVEKLQRLQYQGESLTFTKTLMTVTPEKNLRIQSGILLGNAEEPVQVDFTTQVEVEDRRKIQFIDVQYSGNQEEINLSQALVNHVNDLLDLDKFALDGTQLKVDRLRIQNNSLIFYGSAQINQFPKGKKN</sequence>
<reference evidence="1 2" key="1">
    <citation type="journal article" date="2014" name="Appl. Environ. Microbiol.">
        <title>Elucidation of insertion elements encoded on plasmids and in vitro construction of shuttle vectors from the toxic cyanobacterium Planktothrix.</title>
        <authorList>
            <person name="Christiansen G."/>
            <person name="Goesmann A."/>
            <person name="Kurmayer R."/>
        </authorList>
    </citation>
    <scope>NUCLEOTIDE SEQUENCE [LARGE SCALE GENOMIC DNA]</scope>
    <source>
        <strain evidence="1 2">NIVA-CYA 126/8</strain>
    </source>
</reference>
<proteinExistence type="predicted"/>
<dbReference type="Pfam" id="PF11209">
    <property type="entry name" value="LmeA"/>
    <property type="match status" value="1"/>
</dbReference>
<protein>
    <recommendedName>
        <fullName evidence="3">DUF2993 domain-containing protein</fullName>
    </recommendedName>
</protein>
<organism evidence="1 2">
    <name type="scientific">Planktothrix agardhii (strain NIVA-CYA 126/8)</name>
    <dbReference type="NCBI Taxonomy" id="388467"/>
    <lineage>
        <taxon>Bacteria</taxon>
        <taxon>Bacillati</taxon>
        <taxon>Cyanobacteriota</taxon>
        <taxon>Cyanophyceae</taxon>
        <taxon>Oscillatoriophycideae</taxon>
        <taxon>Oscillatoriales</taxon>
        <taxon>Microcoleaceae</taxon>
        <taxon>Planktothrix</taxon>
    </lineage>
</organism>
<dbReference type="Proteomes" id="UP000027395">
    <property type="component" value="Chromosome"/>
</dbReference>
<accession>A0A073CND2</accession>
<dbReference type="HOGENOM" id="CLU_092370_0_0_3"/>
<dbReference type="RefSeq" id="WP_026787023.1">
    <property type="nucleotide sequence ID" value="NZ_CM002803.1"/>
</dbReference>
<dbReference type="eggNOG" id="ENOG502Z7Y0">
    <property type="taxonomic scope" value="Bacteria"/>
</dbReference>
<dbReference type="AlphaFoldDB" id="A0A073CND2"/>
<gene>
    <name evidence="1" type="ORF">A19Y_0271</name>
</gene>
<name>A0A073CND2_PLAA1</name>
<dbReference type="PATRIC" id="fig|388467.6.peg.225"/>
<keyword evidence="2" id="KW-1185">Reference proteome</keyword>
<evidence type="ECO:0008006" key="3">
    <source>
        <dbReference type="Google" id="ProtNLM"/>
    </source>
</evidence>